<evidence type="ECO:0000313" key="1">
    <source>
        <dbReference type="EMBL" id="BCZ85577.1"/>
    </source>
</evidence>
<name>A0ABN6JX86_9BURK</name>
<geneLocation type="plasmid" evidence="1 2">
    <name>pPT365</name>
</geneLocation>
<evidence type="ECO:0008006" key="3">
    <source>
        <dbReference type="Google" id="ProtNLM"/>
    </source>
</evidence>
<sequence>MKITIRVEITTDWDETDTFEICQLERPYRQLEPEKVGLSLAEGKDLLHRLQKVVVAAQAEEVCMLRRFCTRLSGDNYFCR</sequence>
<keyword evidence="1" id="KW-0614">Plasmid</keyword>
<dbReference type="Proteomes" id="UP001319874">
    <property type="component" value="Plasmid pPT365"/>
</dbReference>
<evidence type="ECO:0000313" key="2">
    <source>
        <dbReference type="Proteomes" id="UP001319874"/>
    </source>
</evidence>
<proteinExistence type="predicted"/>
<reference evidence="1 2" key="1">
    <citation type="journal article" date="2022" name="Front. Microbiol.">
        <title>Identification and characterization of a novel class of self-sufficient cytochrome P450 hydroxylase involved in cyclohexanecarboxylate degradation in Paraburkholderia terrae strain KU-64.</title>
        <authorList>
            <person name="Yamamoto T."/>
            <person name="Hasegawa Y."/>
            <person name="Iwaki H."/>
        </authorList>
    </citation>
    <scope>NUCLEOTIDE SEQUENCE [LARGE SCALE GENOMIC DNA]</scope>
    <source>
        <strain evidence="1 2">KU-64</strain>
    </source>
</reference>
<keyword evidence="2" id="KW-1185">Reference proteome</keyword>
<dbReference type="EMBL" id="AP024959">
    <property type="protein sequence ID" value="BCZ85577.1"/>
    <property type="molecule type" value="Genomic_DNA"/>
</dbReference>
<gene>
    <name evidence="1" type="ORF">PTKU64_92520</name>
</gene>
<accession>A0ABN6JX86</accession>
<protein>
    <recommendedName>
        <fullName evidence="3">DUF1902 domain-containing protein</fullName>
    </recommendedName>
</protein>
<organism evidence="1 2">
    <name type="scientific">Paraburkholderia terrae</name>
    <dbReference type="NCBI Taxonomy" id="311230"/>
    <lineage>
        <taxon>Bacteria</taxon>
        <taxon>Pseudomonadati</taxon>
        <taxon>Pseudomonadota</taxon>
        <taxon>Betaproteobacteria</taxon>
        <taxon>Burkholderiales</taxon>
        <taxon>Burkholderiaceae</taxon>
        <taxon>Paraburkholderia</taxon>
    </lineage>
</organism>